<dbReference type="AlphaFoldDB" id="A0A6L6HM28"/>
<evidence type="ECO:0000313" key="3">
    <source>
        <dbReference type="Proteomes" id="UP000481417"/>
    </source>
</evidence>
<keyword evidence="3" id="KW-1185">Reference proteome</keyword>
<name>A0A6L6HM28_9RHOB</name>
<sequence length="58" mass="6356">MRPSSGIPALPADLRQQLLAMPLTAGEKSEVARALLKLAPPRENMRKLSQHQEKRPAG</sequence>
<dbReference type="Proteomes" id="UP000481417">
    <property type="component" value="Unassembled WGS sequence"/>
</dbReference>
<feature type="compositionally biased region" description="Basic and acidic residues" evidence="1">
    <location>
        <begin position="43"/>
        <end position="58"/>
    </location>
</feature>
<protein>
    <submittedName>
        <fullName evidence="2">Uncharacterized protein</fullName>
    </submittedName>
</protein>
<dbReference type="EMBL" id="WMBT01000001">
    <property type="protein sequence ID" value="MTD99300.1"/>
    <property type="molecule type" value="Genomic_DNA"/>
</dbReference>
<feature type="region of interest" description="Disordered" evidence="1">
    <location>
        <begin position="37"/>
        <end position="58"/>
    </location>
</feature>
<accession>A0A6L6HM28</accession>
<organism evidence="2 3">
    <name type="scientific">Paracoccus lichenicola</name>
    <dbReference type="NCBI Taxonomy" id="2665644"/>
    <lineage>
        <taxon>Bacteria</taxon>
        <taxon>Pseudomonadati</taxon>
        <taxon>Pseudomonadota</taxon>
        <taxon>Alphaproteobacteria</taxon>
        <taxon>Rhodobacterales</taxon>
        <taxon>Paracoccaceae</taxon>
        <taxon>Paracoccus</taxon>
    </lineage>
</organism>
<dbReference type="RefSeq" id="WP_154763361.1">
    <property type="nucleotide sequence ID" value="NZ_WMBT01000001.1"/>
</dbReference>
<evidence type="ECO:0000313" key="2">
    <source>
        <dbReference type="EMBL" id="MTD99300.1"/>
    </source>
</evidence>
<comment type="caution">
    <text evidence="2">The sequence shown here is derived from an EMBL/GenBank/DDBJ whole genome shotgun (WGS) entry which is preliminary data.</text>
</comment>
<evidence type="ECO:0000256" key="1">
    <source>
        <dbReference type="SAM" id="MobiDB-lite"/>
    </source>
</evidence>
<reference evidence="2 3" key="1">
    <citation type="submission" date="2019-11" db="EMBL/GenBank/DDBJ databases">
        <authorList>
            <person name="Lang L."/>
        </authorList>
    </citation>
    <scope>NUCLEOTIDE SEQUENCE [LARGE SCALE GENOMIC DNA]</scope>
    <source>
        <strain evidence="2 3">YIM 132242</strain>
    </source>
</reference>
<proteinExistence type="predicted"/>
<gene>
    <name evidence="2" type="ORF">GIY56_03260</name>
</gene>